<feature type="disulfide bond" evidence="9">
    <location>
        <begin position="116"/>
        <end position="140"/>
    </location>
</feature>
<gene>
    <name evidence="13" type="ORF">QYM36_001571</name>
</gene>
<sequence length="377" mass="42719">MFTILLMLVTTVSADYYQNDFSDGYFSDWGVIGGRTAQPTCVDIPKNMSLCHNIGYTKMRLPNLLDHDSMSEVMQQAVSWVPLLNVRCHPDTQLFLCSLFSPVCLDRPIYPCRGLCERVKAGCEVRMKNYGYPWPDMLKCDKFPEDNDMCITPLSGNSEDEQRSGCEACAQVETYENILDHFCSSDFVIRTKLKRNGKKGQLVTKGFKVLKATSEVRDDLKIAKRQLQFPTSEGCCEEVGKGTGATKYLLMGEKKNGELFPTLILPWTKKSKAIRNAVKKFKSFDCSDPKIVFAAEGVAPIPNLPIKERKKKKNGERKLVNSKHSLMKKQKKMEMSATAKPKVPLLKKKGASQKNGGKKGRKEMELKTYHEDKLEWR</sequence>
<feature type="domain" description="FZ" evidence="11">
    <location>
        <begin position="36"/>
        <end position="153"/>
    </location>
</feature>
<dbReference type="Proteomes" id="UP001187531">
    <property type="component" value="Unassembled WGS sequence"/>
</dbReference>
<dbReference type="InterPro" id="IPR001134">
    <property type="entry name" value="Netrin_domain"/>
</dbReference>
<evidence type="ECO:0000259" key="12">
    <source>
        <dbReference type="PROSITE" id="PS50189"/>
    </source>
</evidence>
<dbReference type="AlphaFoldDB" id="A0AA88IEG3"/>
<dbReference type="Gene3D" id="1.10.2000.10">
    <property type="entry name" value="Frizzled cysteine-rich domain"/>
    <property type="match status" value="1"/>
</dbReference>
<keyword evidence="5" id="KW-0879">Wnt signaling pathway</keyword>
<comment type="caution">
    <text evidence="13">The sequence shown here is derived from an EMBL/GenBank/DDBJ whole genome shotgun (WGS) entry which is preliminary data.</text>
</comment>
<name>A0AA88IEG3_ARTSF</name>
<dbReference type="InterPro" id="IPR008993">
    <property type="entry name" value="TIMP-like_OB-fold"/>
</dbReference>
<evidence type="ECO:0000256" key="9">
    <source>
        <dbReference type="PROSITE-ProRule" id="PRU00090"/>
    </source>
</evidence>
<feature type="region of interest" description="Disordered" evidence="10">
    <location>
        <begin position="310"/>
        <end position="377"/>
    </location>
</feature>
<keyword evidence="6" id="KW-0732">Signal</keyword>
<dbReference type="EMBL" id="JAVRJZ010000003">
    <property type="protein sequence ID" value="KAK2725166.1"/>
    <property type="molecule type" value="Genomic_DNA"/>
</dbReference>
<keyword evidence="14" id="KW-1185">Reference proteome</keyword>
<accession>A0AA88IEG3</accession>
<dbReference type="FunFam" id="1.10.2000.10:FF:000001">
    <property type="entry name" value="secreted frizzled-related protein 2"/>
    <property type="match status" value="1"/>
</dbReference>
<comment type="subcellular location">
    <subcellularLocation>
        <location evidence="1">Secreted</location>
    </subcellularLocation>
</comment>
<dbReference type="PANTHER" id="PTHR11309:SF148">
    <property type="entry name" value="SECRETED FRIZZLED-RELATED PROTEIN 1"/>
    <property type="match status" value="1"/>
</dbReference>
<evidence type="ECO:0000313" key="14">
    <source>
        <dbReference type="Proteomes" id="UP001187531"/>
    </source>
</evidence>
<evidence type="ECO:0000256" key="6">
    <source>
        <dbReference type="ARBA" id="ARBA00022729"/>
    </source>
</evidence>
<dbReference type="PANTHER" id="PTHR11309">
    <property type="entry name" value="FRIZZLED"/>
    <property type="match status" value="1"/>
</dbReference>
<dbReference type="GO" id="GO:0017147">
    <property type="term" value="F:Wnt-protein binding"/>
    <property type="evidence" value="ECO:0007669"/>
    <property type="project" value="TreeGrafter"/>
</dbReference>
<reference evidence="13" key="1">
    <citation type="submission" date="2023-07" db="EMBL/GenBank/DDBJ databases">
        <title>Chromosome-level genome assembly of Artemia franciscana.</title>
        <authorList>
            <person name="Jo E."/>
        </authorList>
    </citation>
    <scope>NUCLEOTIDE SEQUENCE</scope>
    <source>
        <tissue evidence="13">Whole body</tissue>
    </source>
</reference>
<dbReference type="InterPro" id="IPR020067">
    <property type="entry name" value="Frizzled_dom"/>
</dbReference>
<proteinExistence type="inferred from homology"/>
<dbReference type="GO" id="GO:0005615">
    <property type="term" value="C:extracellular space"/>
    <property type="evidence" value="ECO:0007669"/>
    <property type="project" value="TreeGrafter"/>
</dbReference>
<evidence type="ECO:0000256" key="5">
    <source>
        <dbReference type="ARBA" id="ARBA00022687"/>
    </source>
</evidence>
<evidence type="ECO:0000256" key="7">
    <source>
        <dbReference type="ARBA" id="ARBA00022782"/>
    </source>
</evidence>
<dbReference type="GO" id="GO:0030154">
    <property type="term" value="P:cell differentiation"/>
    <property type="evidence" value="ECO:0007669"/>
    <property type="project" value="UniProtKB-KW"/>
</dbReference>
<evidence type="ECO:0000256" key="3">
    <source>
        <dbReference type="ARBA" id="ARBA00022473"/>
    </source>
</evidence>
<evidence type="ECO:0000256" key="4">
    <source>
        <dbReference type="ARBA" id="ARBA00022525"/>
    </source>
</evidence>
<comment type="similarity">
    <text evidence="2">Belongs to the secreted frizzled-related protein (sFRP) family.</text>
</comment>
<dbReference type="Gene3D" id="2.40.50.120">
    <property type="match status" value="1"/>
</dbReference>
<dbReference type="InterPro" id="IPR015526">
    <property type="entry name" value="Frizzled/SFRP"/>
</dbReference>
<feature type="compositionally biased region" description="Basic residues" evidence="10">
    <location>
        <begin position="345"/>
        <end position="361"/>
    </location>
</feature>
<dbReference type="Pfam" id="PF01392">
    <property type="entry name" value="Fz"/>
    <property type="match status" value="1"/>
</dbReference>
<dbReference type="Pfam" id="PF01759">
    <property type="entry name" value="NTR"/>
    <property type="match status" value="1"/>
</dbReference>
<evidence type="ECO:0008006" key="15">
    <source>
        <dbReference type="Google" id="ProtNLM"/>
    </source>
</evidence>
<dbReference type="InterPro" id="IPR036790">
    <property type="entry name" value="Frizzled_dom_sf"/>
</dbReference>
<dbReference type="InterPro" id="IPR018933">
    <property type="entry name" value="Netrin_module_non-TIMP"/>
</dbReference>
<dbReference type="SUPFAM" id="SSF50242">
    <property type="entry name" value="TIMP-like"/>
    <property type="match status" value="1"/>
</dbReference>
<feature type="disulfide bond" evidence="9">
    <location>
        <begin position="51"/>
        <end position="97"/>
    </location>
</feature>
<dbReference type="PROSITE" id="PS50189">
    <property type="entry name" value="NTR"/>
    <property type="match status" value="1"/>
</dbReference>
<evidence type="ECO:0000313" key="13">
    <source>
        <dbReference type="EMBL" id="KAK2725166.1"/>
    </source>
</evidence>
<dbReference type="GO" id="GO:0060070">
    <property type="term" value="P:canonical Wnt signaling pathway"/>
    <property type="evidence" value="ECO:0007669"/>
    <property type="project" value="TreeGrafter"/>
</dbReference>
<evidence type="ECO:0000256" key="10">
    <source>
        <dbReference type="SAM" id="MobiDB-lite"/>
    </source>
</evidence>
<evidence type="ECO:0000256" key="1">
    <source>
        <dbReference type="ARBA" id="ARBA00004613"/>
    </source>
</evidence>
<dbReference type="GO" id="GO:0035567">
    <property type="term" value="P:non-canonical Wnt signaling pathway"/>
    <property type="evidence" value="ECO:0007669"/>
    <property type="project" value="TreeGrafter"/>
</dbReference>
<organism evidence="13 14">
    <name type="scientific">Artemia franciscana</name>
    <name type="common">Brine shrimp</name>
    <name type="synonym">Artemia sanfranciscana</name>
    <dbReference type="NCBI Taxonomy" id="6661"/>
    <lineage>
        <taxon>Eukaryota</taxon>
        <taxon>Metazoa</taxon>
        <taxon>Ecdysozoa</taxon>
        <taxon>Arthropoda</taxon>
        <taxon>Crustacea</taxon>
        <taxon>Branchiopoda</taxon>
        <taxon>Anostraca</taxon>
        <taxon>Artemiidae</taxon>
        <taxon>Artemia</taxon>
    </lineage>
</organism>
<keyword evidence="8 9" id="KW-1015">Disulfide bond</keyword>
<dbReference type="PROSITE" id="PS50038">
    <property type="entry name" value="FZ"/>
    <property type="match status" value="1"/>
</dbReference>
<comment type="caution">
    <text evidence="9">Lacks conserved residue(s) required for the propagation of feature annotation.</text>
</comment>
<dbReference type="SMART" id="SM00063">
    <property type="entry name" value="FRI"/>
    <property type="match status" value="1"/>
</dbReference>
<feature type="domain" description="NTR" evidence="12">
    <location>
        <begin position="166"/>
        <end position="286"/>
    </location>
</feature>
<evidence type="ECO:0000259" key="11">
    <source>
        <dbReference type="PROSITE" id="PS50038"/>
    </source>
</evidence>
<keyword evidence="7" id="KW-0221">Differentiation</keyword>
<dbReference type="SUPFAM" id="SSF63501">
    <property type="entry name" value="Frizzled cysteine-rich domain"/>
    <property type="match status" value="1"/>
</dbReference>
<keyword evidence="4" id="KW-0964">Secreted</keyword>
<evidence type="ECO:0000256" key="8">
    <source>
        <dbReference type="ARBA" id="ARBA00023157"/>
    </source>
</evidence>
<keyword evidence="3" id="KW-0217">Developmental protein</keyword>
<protein>
    <recommendedName>
        <fullName evidence="15">Secreted frizzled-related protein 1</fullName>
    </recommendedName>
</protein>
<feature type="compositionally biased region" description="Basic and acidic residues" evidence="10">
    <location>
        <begin position="362"/>
        <end position="377"/>
    </location>
</feature>
<evidence type="ECO:0000256" key="2">
    <source>
        <dbReference type="ARBA" id="ARBA00010054"/>
    </source>
</evidence>